<organism evidence="2">
    <name type="scientific">Aplanochytrium stocchinoi</name>
    <dbReference type="NCBI Taxonomy" id="215587"/>
    <lineage>
        <taxon>Eukaryota</taxon>
        <taxon>Sar</taxon>
        <taxon>Stramenopiles</taxon>
        <taxon>Bigyra</taxon>
        <taxon>Labyrinthulomycetes</taxon>
        <taxon>Thraustochytrida</taxon>
        <taxon>Thraustochytriidae</taxon>
        <taxon>Aplanochytrium</taxon>
    </lineage>
</organism>
<name>A0A7S3LIK8_9STRA</name>
<reference evidence="2" key="1">
    <citation type="submission" date="2021-01" db="EMBL/GenBank/DDBJ databases">
        <authorList>
            <person name="Corre E."/>
            <person name="Pelletier E."/>
            <person name="Niang G."/>
            <person name="Scheremetjew M."/>
            <person name="Finn R."/>
            <person name="Kale V."/>
            <person name="Holt S."/>
            <person name="Cochrane G."/>
            <person name="Meng A."/>
            <person name="Brown T."/>
            <person name="Cohen L."/>
        </authorList>
    </citation>
    <scope>NUCLEOTIDE SEQUENCE</scope>
    <source>
        <strain evidence="2">GSBS06</strain>
    </source>
</reference>
<protein>
    <recommendedName>
        <fullName evidence="1">Ubiquitin-like domain-containing protein</fullName>
    </recommendedName>
</protein>
<dbReference type="Gene3D" id="3.10.20.90">
    <property type="entry name" value="Phosphatidylinositol 3-kinase Catalytic Subunit, Chain A, domain 1"/>
    <property type="match status" value="1"/>
</dbReference>
<dbReference type="SUPFAM" id="SSF54236">
    <property type="entry name" value="Ubiquitin-like"/>
    <property type="match status" value="1"/>
</dbReference>
<proteinExistence type="predicted"/>
<dbReference type="AlphaFoldDB" id="A0A7S3LIK8"/>
<dbReference type="FunFam" id="3.10.20.90:FF:000202">
    <property type="entry name" value="Small ubiquitin-related modifier I"/>
    <property type="match status" value="1"/>
</dbReference>
<dbReference type="Pfam" id="PF11976">
    <property type="entry name" value="Rad60-SLD"/>
    <property type="match status" value="1"/>
</dbReference>
<evidence type="ECO:0000259" key="1">
    <source>
        <dbReference type="PROSITE" id="PS50053"/>
    </source>
</evidence>
<dbReference type="InterPro" id="IPR029071">
    <property type="entry name" value="Ubiquitin-like_domsf"/>
</dbReference>
<evidence type="ECO:0000313" key="2">
    <source>
        <dbReference type="EMBL" id="CAE0429693.1"/>
    </source>
</evidence>
<dbReference type="PROSITE" id="PS50053">
    <property type="entry name" value="UBIQUITIN_2"/>
    <property type="match status" value="1"/>
</dbReference>
<dbReference type="EMBL" id="HBIN01000153">
    <property type="protein sequence ID" value="CAE0429693.1"/>
    <property type="molecule type" value="Transcribed_RNA"/>
</dbReference>
<sequence length="101" mass="11347">MAEQPEDVKPQIDGDKAAGTITLRVKDQSGEETFFRVKPTTKMSKVFEAYAQRKCVQSTALRFLLDGERIAADATPEKLELEDKDQIDCLLEQTGGKNCYF</sequence>
<accession>A0A7S3LIK8</accession>
<dbReference type="InterPro" id="IPR022617">
    <property type="entry name" value="Rad60/SUMO-like_dom"/>
</dbReference>
<dbReference type="SMART" id="SM00213">
    <property type="entry name" value="UBQ"/>
    <property type="match status" value="1"/>
</dbReference>
<gene>
    <name evidence="2" type="ORF">ASTO00021_LOCUS55</name>
</gene>
<feature type="domain" description="Ubiquitin-like" evidence="1">
    <location>
        <begin position="21"/>
        <end position="96"/>
    </location>
</feature>
<dbReference type="PANTHER" id="PTHR10562">
    <property type="entry name" value="SMALL UBIQUITIN-RELATED MODIFIER"/>
    <property type="match status" value="1"/>
</dbReference>
<dbReference type="InterPro" id="IPR000626">
    <property type="entry name" value="Ubiquitin-like_dom"/>
</dbReference>